<dbReference type="PANTHER" id="PTHR36369:SF1">
    <property type="entry name" value="TRANSMEMBRANE PROTEIN"/>
    <property type="match status" value="1"/>
</dbReference>
<accession>A0ABD3SZM1</accession>
<evidence type="ECO:0000313" key="2">
    <source>
        <dbReference type="EMBL" id="KAL3830067.1"/>
    </source>
</evidence>
<dbReference type="PANTHER" id="PTHR36369">
    <property type="entry name" value="TRANSMEMBRANE PROTEIN"/>
    <property type="match status" value="1"/>
</dbReference>
<evidence type="ECO:0000256" key="1">
    <source>
        <dbReference type="SAM" id="Phobius"/>
    </source>
</evidence>
<name>A0ABD3SZM1_9LAMI</name>
<comment type="caution">
    <text evidence="2">The sequence shown here is derived from an EMBL/GenBank/DDBJ whole genome shotgun (WGS) entry which is preliminary data.</text>
</comment>
<dbReference type="EMBL" id="JBJXBP010000005">
    <property type="protein sequence ID" value="KAL3830067.1"/>
    <property type="molecule type" value="Genomic_DNA"/>
</dbReference>
<protein>
    <recommendedName>
        <fullName evidence="4">Transmembrane protein</fullName>
    </recommendedName>
</protein>
<keyword evidence="1" id="KW-0812">Transmembrane</keyword>
<evidence type="ECO:0008006" key="4">
    <source>
        <dbReference type="Google" id="ProtNLM"/>
    </source>
</evidence>
<dbReference type="AlphaFoldDB" id="A0ABD3SZM1"/>
<keyword evidence="1" id="KW-1133">Transmembrane helix</keyword>
<sequence length="182" mass="20310">MNTLDSPLEALALNYLSYGFFTALNSIWAWLAVVTAAVSFWKIKAKPDPLSRSKDVVPLSSPEVQNAVVLSSAPTTKSPLVLEREHSTKVKFSLHYKEDNFREGDEGGDNDDDDDDDGGVGLGVAAVKERWCDDLDRKKMWDMGWYRCQDLTALNGSVVRLWGDGRKRRYDAALLLDGGPIW</sequence>
<feature type="transmembrane region" description="Helical" evidence="1">
    <location>
        <begin position="20"/>
        <end position="43"/>
    </location>
</feature>
<proteinExistence type="predicted"/>
<dbReference type="Proteomes" id="UP001634393">
    <property type="component" value="Unassembled WGS sequence"/>
</dbReference>
<reference evidence="2 3" key="1">
    <citation type="submission" date="2024-12" db="EMBL/GenBank/DDBJ databases">
        <title>The unique morphological basis and parallel evolutionary history of personate flowers in Penstemon.</title>
        <authorList>
            <person name="Depatie T.H."/>
            <person name="Wessinger C.A."/>
        </authorList>
    </citation>
    <scope>NUCLEOTIDE SEQUENCE [LARGE SCALE GENOMIC DNA]</scope>
    <source>
        <strain evidence="2">WTNN_2</strain>
        <tissue evidence="2">Leaf</tissue>
    </source>
</reference>
<evidence type="ECO:0000313" key="3">
    <source>
        <dbReference type="Proteomes" id="UP001634393"/>
    </source>
</evidence>
<organism evidence="2 3">
    <name type="scientific">Penstemon smallii</name>
    <dbReference type="NCBI Taxonomy" id="265156"/>
    <lineage>
        <taxon>Eukaryota</taxon>
        <taxon>Viridiplantae</taxon>
        <taxon>Streptophyta</taxon>
        <taxon>Embryophyta</taxon>
        <taxon>Tracheophyta</taxon>
        <taxon>Spermatophyta</taxon>
        <taxon>Magnoliopsida</taxon>
        <taxon>eudicotyledons</taxon>
        <taxon>Gunneridae</taxon>
        <taxon>Pentapetalae</taxon>
        <taxon>asterids</taxon>
        <taxon>lamiids</taxon>
        <taxon>Lamiales</taxon>
        <taxon>Plantaginaceae</taxon>
        <taxon>Cheloneae</taxon>
        <taxon>Penstemon</taxon>
    </lineage>
</organism>
<keyword evidence="1" id="KW-0472">Membrane</keyword>
<gene>
    <name evidence="2" type="ORF">ACJIZ3_018869</name>
</gene>
<keyword evidence="3" id="KW-1185">Reference proteome</keyword>